<dbReference type="InterPro" id="IPR026444">
    <property type="entry name" value="Secre_tail"/>
</dbReference>
<dbReference type="PANTHER" id="PTHR34720">
    <property type="entry name" value="MICROCYSTIN DEPENDENT PROTEIN"/>
    <property type="match status" value="1"/>
</dbReference>
<name>A0A4R2F0M3_9BACT</name>
<dbReference type="PROSITE" id="PS50853">
    <property type="entry name" value="FN3"/>
    <property type="match status" value="4"/>
</dbReference>
<dbReference type="Pfam" id="PF00041">
    <property type="entry name" value="fn3"/>
    <property type="match status" value="3"/>
</dbReference>
<dbReference type="NCBIfam" id="TIGR04183">
    <property type="entry name" value="Por_Secre_tail"/>
    <property type="match status" value="1"/>
</dbReference>
<keyword evidence="4" id="KW-1185">Reference proteome</keyword>
<feature type="domain" description="Fibronectin type-III" evidence="2">
    <location>
        <begin position="210"/>
        <end position="301"/>
    </location>
</feature>
<evidence type="ECO:0000313" key="4">
    <source>
        <dbReference type="Proteomes" id="UP000294830"/>
    </source>
</evidence>
<dbReference type="Pfam" id="PF18676">
    <property type="entry name" value="MBG_2"/>
    <property type="match status" value="2"/>
</dbReference>
<dbReference type="SMART" id="SM00060">
    <property type="entry name" value="FN3"/>
    <property type="match status" value="4"/>
</dbReference>
<dbReference type="Gene3D" id="3.30.160.710">
    <property type="match status" value="2"/>
</dbReference>
<comment type="caution">
    <text evidence="3">The sequence shown here is derived from an EMBL/GenBank/DDBJ whole genome shotgun (WGS) entry which is preliminary data.</text>
</comment>
<dbReference type="RefSeq" id="WP_131837644.1">
    <property type="nucleotide sequence ID" value="NZ_SLWB01000001.1"/>
</dbReference>
<feature type="chain" id="PRO_5020265822" evidence="1">
    <location>
        <begin position="21"/>
        <end position="1856"/>
    </location>
</feature>
<keyword evidence="1" id="KW-0732">Signal</keyword>
<evidence type="ECO:0000256" key="1">
    <source>
        <dbReference type="SAM" id="SignalP"/>
    </source>
</evidence>
<dbReference type="PANTHER" id="PTHR34720:SF9">
    <property type="entry name" value="BLR4714 PROTEIN"/>
    <property type="match status" value="1"/>
</dbReference>
<dbReference type="InterPro" id="IPR041286">
    <property type="entry name" value="MBG_2"/>
</dbReference>
<accession>A0A4R2F0M3</accession>
<dbReference type="InterPro" id="IPR036116">
    <property type="entry name" value="FN3_sf"/>
</dbReference>
<feature type="domain" description="Fibronectin type-III" evidence="2">
    <location>
        <begin position="793"/>
        <end position="885"/>
    </location>
</feature>
<organism evidence="3 4">
    <name type="scientific">Acetobacteroides hydrogenigenes</name>
    <dbReference type="NCBI Taxonomy" id="979970"/>
    <lineage>
        <taxon>Bacteria</taxon>
        <taxon>Pseudomonadati</taxon>
        <taxon>Bacteroidota</taxon>
        <taxon>Bacteroidia</taxon>
        <taxon>Bacteroidales</taxon>
        <taxon>Rikenellaceae</taxon>
        <taxon>Acetobacteroides</taxon>
    </lineage>
</organism>
<reference evidence="3 4" key="1">
    <citation type="submission" date="2019-03" db="EMBL/GenBank/DDBJ databases">
        <title>Genomic Encyclopedia of Archaeal and Bacterial Type Strains, Phase II (KMG-II): from individual species to whole genera.</title>
        <authorList>
            <person name="Goeker M."/>
        </authorList>
    </citation>
    <scope>NUCLEOTIDE SEQUENCE [LARGE SCALE GENOMIC DNA]</scope>
    <source>
        <strain evidence="3 4">RL-C</strain>
    </source>
</reference>
<dbReference type="EMBL" id="SLWB01000001">
    <property type="protein sequence ID" value="TCN72855.1"/>
    <property type="molecule type" value="Genomic_DNA"/>
</dbReference>
<feature type="domain" description="Fibronectin type-III" evidence="2">
    <location>
        <begin position="1187"/>
        <end position="1277"/>
    </location>
</feature>
<dbReference type="Gene3D" id="2.60.40.10">
    <property type="entry name" value="Immunoglobulins"/>
    <property type="match status" value="7"/>
</dbReference>
<evidence type="ECO:0000313" key="3">
    <source>
        <dbReference type="EMBL" id="TCN72855.1"/>
    </source>
</evidence>
<dbReference type="OrthoDB" id="633728at2"/>
<dbReference type="CDD" id="cd00063">
    <property type="entry name" value="FN3"/>
    <property type="match status" value="4"/>
</dbReference>
<dbReference type="InterPro" id="IPR013783">
    <property type="entry name" value="Ig-like_fold"/>
</dbReference>
<dbReference type="InterPro" id="IPR003961">
    <property type="entry name" value="FN3_dom"/>
</dbReference>
<dbReference type="Proteomes" id="UP000294830">
    <property type="component" value="Unassembled WGS sequence"/>
</dbReference>
<dbReference type="InterPro" id="IPR032109">
    <property type="entry name" value="Big_3_5"/>
</dbReference>
<evidence type="ECO:0000259" key="2">
    <source>
        <dbReference type="PROSITE" id="PS50853"/>
    </source>
</evidence>
<sequence length="1856" mass="191638">MKRFLLILALWLSSSVGALGQTAAPARAAVPKRRSIRLPLAALLLAALLALGGQASAQTITFQGGTANPPIFNGGDTQYTENGITLGIKMSNADNNPSNGFNKDTNGWGIYSTNTGTPTTVTITCPGYTFNLDRLALEKLEEGDIRYTVTTSKGVSQEVDFREGLWISDISNPDLFKGIDSFTITLKTSALNLLLQINTLELSGLTLIASPSAPTAVTATPGDGIATVSFTPPTNDGGAPVTGYTVTSSPGSIKATGTQSPIVVTGLTNGIEYTFTVTASNIAKVSAPSAASAPVTPVYKPDVLIVSNNNYDETQATAQLQKDFADRYDVTVSTTGVPSYPYSYSQIYDVRVREAITDNDLNQYYYFLRQAPGKSVFVVGERNDNTSFTARNQSISKLIEKLGGGTVAPPSKISIEPVALKTPFNTGASSVSTVTLTSPGLVTSSGKGSFIATEADGTSGAGIYFPHNTLAYAPQGCLVVMYDVNFLYNDLLVDSYGNEMNYDPLSNQKELRANLEQVMAAGGTLPGPSTSSVSLSANPNPVGVSAPVTITATVTGGVSGKVQFIEDAKIFGRYTLENGVATLTTNSLELGTHTITAQYSGDAEHNASTSEAFKFVVCTAPDAPTIGAATADDGQATVSFTPPASDGGSPITGYTVTATPGNITATGTTSPIVVTGLTNGTDYTFTVTASNAALTSAPSAATNSVKPQKSQTISFTNPGAQLYGTTPTLTATATSGLQVTFTTTTPNVCTISSGGTLSFTSAGTCTVVADQAGNAPYKAAPSVPQSFAVNPVAPAAPIGVTAIAGDEQARVEFFQPANDGGAPVTSYTVTATPGGITETGTMSPIVVTGLTNGIEYTFTVTGSNIAKESAPSEASAPVTPFYKPDVLVVSNNQWDEKGAAHQLQMDLSNRFDVTVSTSGVPASLDGYAQIYDVRVTEPITSSDATLYADFLRNNPKKSLFLAGECLWFKYRNQSISSFIQQLGGGTIAPPVAESDPKKVALKVPFNAGASSISTVHLDGYGIVTESGNGSFITTEADGTSGAGLYFPQGTLANAPTGSLVVMYDITFLASAASYNYAFRMNLEQVMAAGGTLAGPSASTISLSGTPNPTAKHSPVTFTATVTPGATGEVQFSEDGIVLENVTIDNGVATYSYPSIGLGERSIKAKYIGDASYNSSTSEVFKLNVYDVPDAPTIGTATAGDGQATVNFTPSAYDGGLPITGYTVTATPGNITATGTASPITVTGLANGTEYSFTVTTSNAVGTGAASAVSNSIKPMHTSVIAWSNPADITYGTALGDAQLNATADVPGTFAYTPAAGSVLNAGNAQAITATFTPTDKGNTTESKTLTISVAKAPLTVTASSHTITKGEAIPVLTVSYSGFVNSEDQSVLDIKPTATTSATATSPVGEYAIIAADGIDGNYSFTYVDGKLTILDKRIPTITWAEPNGITYGTPLSDEQLNATASYSGAAVAGSFTYTPTAGTTLAAGKHELKVTFTPTDGDHYISVEKTVAITVGKVPLTATATSYSIREGEAIPVLGVTYKGFVNGDTEAVLDTKPTATTTATATSPTGVYDITVAGGADDSYEFAYVAGKLTISNPIVVNALKAPQPACEGDKLSLAYTLTSGRPTEYQIVFDAKALTAGFSNSGYAALPTDDGTVSFSIPARVTDGTYQATLQLRDGYGNISEPAAFQVTVNVSADVIVPKFGSVVLIDNHNGRFTGYQWYKNGSAIGGATSQFYKDPNGLSGTYYAQLKTATGQTVNTCSKALSIKKSAQASVSVYPNPARAGQELTVKLSGFADEELQGAVLTVYSTQGVPVLTSRKVEQENRITLSGTDGVYMGRIATADGQVLTFKVVLAN</sequence>
<gene>
    <name evidence="3" type="ORF">CLV25_10173</name>
</gene>
<proteinExistence type="predicted"/>
<dbReference type="Pfam" id="PF16640">
    <property type="entry name" value="Big_3_5"/>
    <property type="match status" value="2"/>
</dbReference>
<feature type="domain" description="Fibronectin type-III" evidence="2">
    <location>
        <begin position="620"/>
        <end position="710"/>
    </location>
</feature>
<feature type="signal peptide" evidence="1">
    <location>
        <begin position="1"/>
        <end position="20"/>
    </location>
</feature>
<dbReference type="SUPFAM" id="SSF49265">
    <property type="entry name" value="Fibronectin type III"/>
    <property type="match status" value="3"/>
</dbReference>
<protein>
    <submittedName>
        <fullName evidence="3">Putative secreted protein (Por secretion system target)</fullName>
    </submittedName>
</protein>